<name>A0A0C2WT95_AMAMK</name>
<evidence type="ECO:0000313" key="2">
    <source>
        <dbReference type="Proteomes" id="UP000054549"/>
    </source>
</evidence>
<gene>
    <name evidence="1" type="ORF">M378DRAFT_958970</name>
</gene>
<protein>
    <submittedName>
        <fullName evidence="1">Uncharacterized protein</fullName>
    </submittedName>
</protein>
<dbReference type="EMBL" id="KN818306">
    <property type="protein sequence ID" value="KIL59971.1"/>
    <property type="molecule type" value="Genomic_DNA"/>
</dbReference>
<sequence length="141" mass="16494">MIVSDASAGRQFISRATIKLMNPSDLYVVQPFPEEARKRLSFFKYCRSGRRNIKKFADHSILRYKFRTKPLPPYCFKFLRRHEHQARMFFEMVGKEGRGCGASINVLWEICLSQLALLVYSTSHSLVPHFTTRIHLYSCNT</sequence>
<keyword evidence="2" id="KW-1185">Reference proteome</keyword>
<accession>A0A0C2WT95</accession>
<dbReference type="Proteomes" id="UP000054549">
    <property type="component" value="Unassembled WGS sequence"/>
</dbReference>
<reference evidence="1 2" key="1">
    <citation type="submission" date="2014-04" db="EMBL/GenBank/DDBJ databases">
        <title>Evolutionary Origins and Diversification of the Mycorrhizal Mutualists.</title>
        <authorList>
            <consortium name="DOE Joint Genome Institute"/>
            <consortium name="Mycorrhizal Genomics Consortium"/>
            <person name="Kohler A."/>
            <person name="Kuo A."/>
            <person name="Nagy L.G."/>
            <person name="Floudas D."/>
            <person name="Copeland A."/>
            <person name="Barry K.W."/>
            <person name="Cichocki N."/>
            <person name="Veneault-Fourrey C."/>
            <person name="LaButti K."/>
            <person name="Lindquist E.A."/>
            <person name="Lipzen A."/>
            <person name="Lundell T."/>
            <person name="Morin E."/>
            <person name="Murat C."/>
            <person name="Riley R."/>
            <person name="Ohm R."/>
            <person name="Sun H."/>
            <person name="Tunlid A."/>
            <person name="Henrissat B."/>
            <person name="Grigoriev I.V."/>
            <person name="Hibbett D.S."/>
            <person name="Martin F."/>
        </authorList>
    </citation>
    <scope>NUCLEOTIDE SEQUENCE [LARGE SCALE GENOMIC DNA]</scope>
    <source>
        <strain evidence="1 2">Koide BX008</strain>
    </source>
</reference>
<dbReference type="AlphaFoldDB" id="A0A0C2WT95"/>
<evidence type="ECO:0000313" key="1">
    <source>
        <dbReference type="EMBL" id="KIL59971.1"/>
    </source>
</evidence>
<dbReference type="HOGENOM" id="CLU_1824832_0_0_1"/>
<organism evidence="1 2">
    <name type="scientific">Amanita muscaria (strain Koide BX008)</name>
    <dbReference type="NCBI Taxonomy" id="946122"/>
    <lineage>
        <taxon>Eukaryota</taxon>
        <taxon>Fungi</taxon>
        <taxon>Dikarya</taxon>
        <taxon>Basidiomycota</taxon>
        <taxon>Agaricomycotina</taxon>
        <taxon>Agaricomycetes</taxon>
        <taxon>Agaricomycetidae</taxon>
        <taxon>Agaricales</taxon>
        <taxon>Pluteineae</taxon>
        <taxon>Amanitaceae</taxon>
        <taxon>Amanita</taxon>
    </lineage>
</organism>
<dbReference type="InParanoid" id="A0A0C2WT95"/>
<proteinExistence type="predicted"/>